<dbReference type="InterPro" id="IPR003477">
    <property type="entry name" value="PemK-like"/>
</dbReference>
<reference evidence="2" key="1">
    <citation type="journal article" date="2019" name="Int. J. Syst. Evol. Microbiol.">
        <title>The Global Catalogue of Microorganisms (GCM) 10K type strain sequencing project: providing services to taxonomists for standard genome sequencing and annotation.</title>
        <authorList>
            <consortium name="The Broad Institute Genomics Platform"/>
            <consortium name="The Broad Institute Genome Sequencing Center for Infectious Disease"/>
            <person name="Wu L."/>
            <person name="Ma J."/>
        </authorList>
    </citation>
    <scope>NUCLEOTIDE SEQUENCE [LARGE SCALE GENOMIC DNA]</scope>
    <source>
        <strain evidence="2">CGMCC 1.16855</strain>
    </source>
</reference>
<evidence type="ECO:0000313" key="2">
    <source>
        <dbReference type="Proteomes" id="UP001595420"/>
    </source>
</evidence>
<dbReference type="EMBL" id="JBHRSB010000014">
    <property type="protein sequence ID" value="MFC3003712.1"/>
    <property type="molecule type" value="Genomic_DNA"/>
</dbReference>
<name>A0ABV7C178_9PROT</name>
<keyword evidence="2" id="KW-1185">Reference proteome</keyword>
<dbReference type="Pfam" id="PF02452">
    <property type="entry name" value="PemK_toxin"/>
    <property type="match status" value="1"/>
</dbReference>
<dbReference type="Proteomes" id="UP001595420">
    <property type="component" value="Unassembled WGS sequence"/>
</dbReference>
<organism evidence="1 2">
    <name type="scientific">Falsiroseomonas tokyonensis</name>
    <dbReference type="NCBI Taxonomy" id="430521"/>
    <lineage>
        <taxon>Bacteria</taxon>
        <taxon>Pseudomonadati</taxon>
        <taxon>Pseudomonadota</taxon>
        <taxon>Alphaproteobacteria</taxon>
        <taxon>Acetobacterales</taxon>
        <taxon>Roseomonadaceae</taxon>
        <taxon>Falsiroseomonas</taxon>
    </lineage>
</organism>
<proteinExistence type="predicted"/>
<dbReference type="PANTHER" id="PTHR33988">
    <property type="entry name" value="ENDORIBONUCLEASE MAZF-RELATED"/>
    <property type="match status" value="1"/>
</dbReference>
<protein>
    <submittedName>
        <fullName evidence="1">Type II toxin-antitoxin system PemK/MazF family toxin</fullName>
    </submittedName>
</protein>
<comment type="caution">
    <text evidence="1">The sequence shown here is derived from an EMBL/GenBank/DDBJ whole genome shotgun (WGS) entry which is preliminary data.</text>
</comment>
<sequence length="110" mass="12069">MRRGEVVVVADRAGGDYASKPRPAVVVQSDIYDQTLSLVVCPLTSRERDAGLLRVAVAPSDRLSIRQPSWVMVEKLTSIRRDRATSVIGRLSDEEITALNRSLAVFLGFA</sequence>
<dbReference type="RefSeq" id="WP_216840164.1">
    <property type="nucleotide sequence ID" value="NZ_JAFNJS010000014.1"/>
</dbReference>
<gene>
    <name evidence="1" type="ORF">ACFOD3_27715</name>
</gene>
<accession>A0ABV7C178</accession>
<evidence type="ECO:0000313" key="1">
    <source>
        <dbReference type="EMBL" id="MFC3003712.1"/>
    </source>
</evidence>